<evidence type="ECO:0008006" key="10">
    <source>
        <dbReference type="Google" id="ProtNLM"/>
    </source>
</evidence>
<feature type="compositionally biased region" description="Polar residues" evidence="5">
    <location>
        <begin position="358"/>
        <end position="367"/>
    </location>
</feature>
<name>D3B8L6_HETP5</name>
<dbReference type="GeneID" id="31360296"/>
<dbReference type="PANTHER" id="PTHR16453">
    <property type="entry name" value="WD40 DOMAIN-CONTAINING PROTEIN MIO FAMILY MEMBER"/>
    <property type="match status" value="1"/>
</dbReference>
<reference evidence="8 9" key="1">
    <citation type="journal article" date="2011" name="Genome Res.">
        <title>Phylogeny-wide analysis of social amoeba genomes highlights ancient origins for complex intercellular communication.</title>
        <authorList>
            <person name="Heidel A.J."/>
            <person name="Lawal H.M."/>
            <person name="Felder M."/>
            <person name="Schilde C."/>
            <person name="Helps N.R."/>
            <person name="Tunggal B."/>
            <person name="Rivero F."/>
            <person name="John U."/>
            <person name="Schleicher M."/>
            <person name="Eichinger L."/>
            <person name="Platzer M."/>
            <person name="Noegel A.A."/>
            <person name="Schaap P."/>
            <person name="Gloeckner G."/>
        </authorList>
    </citation>
    <scope>NUCLEOTIDE SEQUENCE [LARGE SCALE GENOMIC DNA]</scope>
    <source>
        <strain evidence="9">ATCC 26659 / Pp 5 / PN500</strain>
    </source>
</reference>
<comment type="similarity">
    <text evidence="1">Belongs to the WD repeat mio family.</text>
</comment>
<keyword evidence="3" id="KW-0677">Repeat</keyword>
<protein>
    <recommendedName>
        <fullName evidence="10">WD repeat protein mio zinc-ribbon like domain-containing protein</fullName>
    </recommendedName>
</protein>
<evidence type="ECO:0000259" key="7">
    <source>
        <dbReference type="Pfam" id="PF21719"/>
    </source>
</evidence>
<evidence type="ECO:0000256" key="1">
    <source>
        <dbReference type="ARBA" id="ARBA00009713"/>
    </source>
</evidence>
<dbReference type="InterPro" id="IPR001680">
    <property type="entry name" value="WD40_rpt"/>
</dbReference>
<dbReference type="SMART" id="SM00320">
    <property type="entry name" value="WD40"/>
    <property type="match status" value="6"/>
</dbReference>
<dbReference type="CDD" id="cd16691">
    <property type="entry name" value="mRING-H2-C3H3C2_Mio"/>
    <property type="match status" value="1"/>
</dbReference>
<feature type="domain" description="GATOR2 complex protein MIO zinc-ribbon like" evidence="6">
    <location>
        <begin position="799"/>
        <end position="913"/>
    </location>
</feature>
<evidence type="ECO:0000313" key="8">
    <source>
        <dbReference type="EMBL" id="EFA82384.1"/>
    </source>
</evidence>
<dbReference type="RefSeq" id="XP_020434501.1">
    <property type="nucleotide sequence ID" value="XM_020575706.1"/>
</dbReference>
<dbReference type="InterPro" id="IPR031488">
    <property type="entry name" value="Zn_ribbon_mio"/>
</dbReference>
<keyword evidence="9" id="KW-1185">Reference proteome</keyword>
<dbReference type="FunCoup" id="D3B8L6">
    <property type="interactions" value="365"/>
</dbReference>
<evidence type="ECO:0000313" key="9">
    <source>
        <dbReference type="Proteomes" id="UP000001396"/>
    </source>
</evidence>
<keyword evidence="2 4" id="KW-0853">WD repeat</keyword>
<evidence type="ECO:0000256" key="5">
    <source>
        <dbReference type="SAM" id="MobiDB-lite"/>
    </source>
</evidence>
<feature type="repeat" description="WD" evidence="4">
    <location>
        <begin position="255"/>
        <end position="290"/>
    </location>
</feature>
<dbReference type="Gene3D" id="2.130.10.10">
    <property type="entry name" value="YVTN repeat-like/Quinoprotein amine dehydrogenase"/>
    <property type="match status" value="2"/>
</dbReference>
<dbReference type="InterPro" id="IPR049092">
    <property type="entry name" value="MIOS_a-sol"/>
</dbReference>
<dbReference type="Pfam" id="PF21719">
    <property type="entry name" value="MIOS_a-sol"/>
    <property type="match status" value="1"/>
</dbReference>
<proteinExistence type="inferred from homology"/>
<dbReference type="Pfam" id="PF17034">
    <property type="entry name" value="zinc_ribbon_16"/>
    <property type="match status" value="1"/>
</dbReference>
<dbReference type="InterPro" id="IPR019775">
    <property type="entry name" value="WD40_repeat_CS"/>
</dbReference>
<feature type="domain" description="MIOS-like alpha-solenoid" evidence="7">
    <location>
        <begin position="462"/>
        <end position="688"/>
    </location>
</feature>
<feature type="region of interest" description="Disordered" evidence="5">
    <location>
        <begin position="335"/>
        <end position="376"/>
    </location>
</feature>
<dbReference type="EMBL" id="ADBJ01000020">
    <property type="protein sequence ID" value="EFA82384.1"/>
    <property type="molecule type" value="Genomic_DNA"/>
</dbReference>
<evidence type="ECO:0000256" key="4">
    <source>
        <dbReference type="PROSITE-ProRule" id="PRU00221"/>
    </source>
</evidence>
<dbReference type="PROSITE" id="PS50082">
    <property type="entry name" value="WD_REPEATS_2"/>
    <property type="match status" value="1"/>
</dbReference>
<organism evidence="8 9">
    <name type="scientific">Heterostelium pallidum (strain ATCC 26659 / Pp 5 / PN500)</name>
    <name type="common">Cellular slime mold</name>
    <name type="synonym">Polysphondylium pallidum</name>
    <dbReference type="NCBI Taxonomy" id="670386"/>
    <lineage>
        <taxon>Eukaryota</taxon>
        <taxon>Amoebozoa</taxon>
        <taxon>Evosea</taxon>
        <taxon>Eumycetozoa</taxon>
        <taxon>Dictyostelia</taxon>
        <taxon>Acytosteliales</taxon>
        <taxon>Acytosteliaceae</taxon>
        <taxon>Heterostelium</taxon>
    </lineage>
</organism>
<dbReference type="AlphaFoldDB" id="D3B8L6"/>
<dbReference type="InterPro" id="IPR037593">
    <property type="entry name" value="MIOS/Sea4"/>
</dbReference>
<gene>
    <name evidence="8" type="ORF">PPL_04809</name>
</gene>
<evidence type="ECO:0000256" key="3">
    <source>
        <dbReference type="ARBA" id="ARBA00022737"/>
    </source>
</evidence>
<dbReference type="SUPFAM" id="SSF50978">
    <property type="entry name" value="WD40 repeat-like"/>
    <property type="match status" value="1"/>
</dbReference>
<dbReference type="OMA" id="YWIASYL"/>
<dbReference type="STRING" id="670386.D3B8L6"/>
<dbReference type="Proteomes" id="UP000001396">
    <property type="component" value="Unassembled WGS sequence"/>
</dbReference>
<dbReference type="GO" id="GO:0005737">
    <property type="term" value="C:cytoplasm"/>
    <property type="evidence" value="ECO:0007669"/>
    <property type="project" value="TreeGrafter"/>
</dbReference>
<dbReference type="Pfam" id="PF21720">
    <property type="entry name" value="MIOS_WD40"/>
    <property type="match status" value="1"/>
</dbReference>
<dbReference type="PROSITE" id="PS50294">
    <property type="entry name" value="WD_REPEATS_REGION"/>
    <property type="match status" value="1"/>
</dbReference>
<dbReference type="PROSITE" id="PS00678">
    <property type="entry name" value="WD_REPEATS_1"/>
    <property type="match status" value="1"/>
</dbReference>
<comment type="caution">
    <text evidence="8">The sequence shown here is derived from an EMBL/GenBank/DDBJ whole genome shotgun (WGS) entry which is preliminary data.</text>
</comment>
<accession>D3B8L6</accession>
<dbReference type="InterPro" id="IPR015943">
    <property type="entry name" value="WD40/YVTN_repeat-like_dom_sf"/>
</dbReference>
<evidence type="ECO:0000259" key="6">
    <source>
        <dbReference type="Pfam" id="PF17034"/>
    </source>
</evidence>
<dbReference type="PANTHER" id="PTHR16453:SF9">
    <property type="entry name" value="GATOR COMPLEX PROTEIN MIOS"/>
    <property type="match status" value="1"/>
</dbReference>
<evidence type="ECO:0000256" key="2">
    <source>
        <dbReference type="ARBA" id="ARBA00022574"/>
    </source>
</evidence>
<sequence>MNSQSSGGNRKRYISWNPHITNTFIVGSSDIRLYELRQKQTGSGGNALSKSNLPLSFDIDYPPDDWIPQDKKSIDLISVNTDVQYLKCMAWSPDPSDPNLLACGLVTGKTLLTSFSSVNRKLKEFVPKHTRPCNSIAWNPINRTHIAVGLDKIRGDASTLVWDINYLNRSNTHTASGSIVVDAPHELAQVSENSFNTQPSEPTEAIYQPISEFTISEATFSLAWIPNNPFCLIIGTGSKWLRIYDTRDSNISQSVTAHQKSVNGISVDPFDNNRLATMSEDSVVKIWDMRKFDEAIISINTNYKAVQQIEWCPTRSGILATSGREKSTVKLYDIKAPIEQTKSPRPDRKSTTSSSSSEQTIHYNSKPTKTHHSSDIVSSFSWHPRNECRMLTVSYQGVVDVVSLNENIPITWSPHGDLCFSFGMHLIEGPSKNTTIEPNLSNEKYSHLRNDGRYNRDISLLMKERAIAGYSALVDDNVNISNKFNDRDINSLWLWAQKIPQLLQTIQKKSHIIKPPAGVTTTDQSEPPKENEYIGIFNILHDQKYFVAPSIEAVQNGFIIFKSSQRNLERLGEFERAAALAVFHLEIKRAMQILNNGCSALAIQGTPVAKEREIALRLFTVALAGFGDGTNSNAIWKDACKYTAKSFSNPYLKLCLDFLSVSESRELVPILEESVVPLPSKIAFACRYLDPQDLLLFTERCTQQMVEQGNLQGIVLTGLTVKGVDLLQHYIDRTSDIQTACLAASLVVPKYFRDKRVAKWVSIYSELLDNWECWHERAMLDIQRISWSEQPATQIYAKCGYCQQSFSFESVSSGSMAGRNPKVNARAKVPCCPHCKQALPRCSLCMLPLSCMVPGIDFKKPTNREFWTAGAESFDDWFTWCQSCRHGGHAQHISDWFKDHNECPVTDCNCTCSTL</sequence>
<dbReference type="InterPro" id="IPR036322">
    <property type="entry name" value="WD40_repeat_dom_sf"/>
</dbReference>
<dbReference type="InParanoid" id="D3B8L6"/>